<evidence type="ECO:0000313" key="1">
    <source>
        <dbReference type="Proteomes" id="UP000492821"/>
    </source>
</evidence>
<dbReference type="AlphaFoldDB" id="A0A7E4V420"/>
<reference evidence="2" key="2">
    <citation type="submission" date="2020-10" db="UniProtKB">
        <authorList>
            <consortium name="WormBaseParasite"/>
        </authorList>
    </citation>
    <scope>IDENTIFICATION</scope>
</reference>
<protein>
    <submittedName>
        <fullName evidence="2">Uncharacterized protein</fullName>
    </submittedName>
</protein>
<sequence>MLKSDFIEVDNPVIAPFRLSIQREKDKWNFSSTNPTSATVPTAKHFEMSSSISCIVERNPRSIFTRNLSTHTTLPKTNVPNYSDDLARMRLNAPPKL</sequence>
<keyword evidence="1" id="KW-1185">Reference proteome</keyword>
<name>A0A7E4V420_PANRE</name>
<proteinExistence type="predicted"/>
<evidence type="ECO:0000313" key="2">
    <source>
        <dbReference type="WBParaSite" id="Pan_g16307.t1"/>
    </source>
</evidence>
<reference evidence="1" key="1">
    <citation type="journal article" date="2013" name="Genetics">
        <title>The draft genome and transcriptome of Panagrellus redivivus are shaped by the harsh demands of a free-living lifestyle.</title>
        <authorList>
            <person name="Srinivasan J."/>
            <person name="Dillman A.R."/>
            <person name="Macchietto M.G."/>
            <person name="Heikkinen L."/>
            <person name="Lakso M."/>
            <person name="Fracchia K.M."/>
            <person name="Antoshechkin I."/>
            <person name="Mortazavi A."/>
            <person name="Wong G."/>
            <person name="Sternberg P.W."/>
        </authorList>
    </citation>
    <scope>NUCLEOTIDE SEQUENCE [LARGE SCALE GENOMIC DNA]</scope>
    <source>
        <strain evidence="1">MT8872</strain>
    </source>
</reference>
<accession>A0A7E4V420</accession>
<dbReference type="WBParaSite" id="Pan_g16307.t1">
    <property type="protein sequence ID" value="Pan_g16307.t1"/>
    <property type="gene ID" value="Pan_g16307"/>
</dbReference>
<organism evidence="1 2">
    <name type="scientific">Panagrellus redivivus</name>
    <name type="common">Microworm</name>
    <dbReference type="NCBI Taxonomy" id="6233"/>
    <lineage>
        <taxon>Eukaryota</taxon>
        <taxon>Metazoa</taxon>
        <taxon>Ecdysozoa</taxon>
        <taxon>Nematoda</taxon>
        <taxon>Chromadorea</taxon>
        <taxon>Rhabditida</taxon>
        <taxon>Tylenchina</taxon>
        <taxon>Panagrolaimomorpha</taxon>
        <taxon>Panagrolaimoidea</taxon>
        <taxon>Panagrolaimidae</taxon>
        <taxon>Panagrellus</taxon>
    </lineage>
</organism>
<dbReference type="Proteomes" id="UP000492821">
    <property type="component" value="Unassembled WGS sequence"/>
</dbReference>